<dbReference type="GO" id="GO:0046872">
    <property type="term" value="F:metal ion binding"/>
    <property type="evidence" value="ECO:0007669"/>
    <property type="project" value="UniProtKB-KW"/>
</dbReference>
<dbReference type="AlphaFoldDB" id="A0AAV0WT19"/>
<keyword evidence="2" id="KW-0479">Metal-binding</keyword>
<dbReference type="Pfam" id="PF13359">
    <property type="entry name" value="DDE_Tnp_4"/>
    <property type="match status" value="1"/>
</dbReference>
<reference evidence="4 5" key="1">
    <citation type="submission" date="2023-01" db="EMBL/GenBank/DDBJ databases">
        <authorList>
            <person name="Whitehead M."/>
        </authorList>
    </citation>
    <scope>NUCLEOTIDE SEQUENCE [LARGE SCALE GENOMIC DNA]</scope>
</reference>
<evidence type="ECO:0000313" key="5">
    <source>
        <dbReference type="Proteomes" id="UP001160148"/>
    </source>
</evidence>
<accession>A0AAV0WT19</accession>
<organism evidence="4 5">
    <name type="scientific">Macrosiphum euphorbiae</name>
    <name type="common">potato aphid</name>
    <dbReference type="NCBI Taxonomy" id="13131"/>
    <lineage>
        <taxon>Eukaryota</taxon>
        <taxon>Metazoa</taxon>
        <taxon>Ecdysozoa</taxon>
        <taxon>Arthropoda</taxon>
        <taxon>Hexapoda</taxon>
        <taxon>Insecta</taxon>
        <taxon>Pterygota</taxon>
        <taxon>Neoptera</taxon>
        <taxon>Paraneoptera</taxon>
        <taxon>Hemiptera</taxon>
        <taxon>Sternorrhyncha</taxon>
        <taxon>Aphidomorpha</taxon>
        <taxon>Aphidoidea</taxon>
        <taxon>Aphididae</taxon>
        <taxon>Macrosiphini</taxon>
        <taxon>Macrosiphum</taxon>
    </lineage>
</organism>
<protein>
    <recommendedName>
        <fullName evidence="3">DDE Tnp4 domain-containing protein</fullName>
    </recommendedName>
</protein>
<comment type="cofactor">
    <cofactor evidence="1">
        <name>a divalent metal cation</name>
        <dbReference type="ChEBI" id="CHEBI:60240"/>
    </cofactor>
</comment>
<evidence type="ECO:0000313" key="4">
    <source>
        <dbReference type="EMBL" id="CAI6359165.1"/>
    </source>
</evidence>
<dbReference type="InterPro" id="IPR027806">
    <property type="entry name" value="HARBI1_dom"/>
</dbReference>
<comment type="caution">
    <text evidence="4">The sequence shown here is derived from an EMBL/GenBank/DDBJ whole genome shotgun (WGS) entry which is preliminary data.</text>
</comment>
<keyword evidence="5" id="KW-1185">Reference proteome</keyword>
<evidence type="ECO:0000256" key="2">
    <source>
        <dbReference type="ARBA" id="ARBA00022723"/>
    </source>
</evidence>
<feature type="domain" description="DDE Tnp4" evidence="3">
    <location>
        <begin position="30"/>
        <end position="98"/>
    </location>
</feature>
<evidence type="ECO:0000256" key="1">
    <source>
        <dbReference type="ARBA" id="ARBA00001968"/>
    </source>
</evidence>
<dbReference type="EMBL" id="CARXXK010000002">
    <property type="protein sequence ID" value="CAI6359165.1"/>
    <property type="molecule type" value="Genomic_DNA"/>
</dbReference>
<name>A0AAV0WT19_9HEMI</name>
<proteinExistence type="predicted"/>
<sequence>MAHNTIGKIIYETCNAIWEVFSSIHCIGCIDSKHIRIKCPNNSGSMFYNYKGYFSVHLQGVCDAKYKFISVDNIGAYGRQSDSGIFTESNIFKNLEAKSFNVPNYRQGRIKNLLGPGVEISYGPF</sequence>
<dbReference type="Proteomes" id="UP001160148">
    <property type="component" value="Unassembled WGS sequence"/>
</dbReference>
<gene>
    <name evidence="4" type="ORF">MEUPH1_LOCUS14599</name>
</gene>
<evidence type="ECO:0000259" key="3">
    <source>
        <dbReference type="Pfam" id="PF13359"/>
    </source>
</evidence>